<dbReference type="Pfam" id="PF00535">
    <property type="entry name" value="Glycos_transf_2"/>
    <property type="match status" value="1"/>
</dbReference>
<dbReference type="RefSeq" id="WP_062108601.1">
    <property type="nucleotide sequence ID" value="NZ_LHZR01000109.1"/>
</dbReference>
<dbReference type="PATRIC" id="fig|318683.6.peg.1364"/>
<dbReference type="InterPro" id="IPR029044">
    <property type="entry name" value="Nucleotide-diphossugar_trans"/>
</dbReference>
<dbReference type="SUPFAM" id="SSF53448">
    <property type="entry name" value="Nucleotide-diphospho-sugar transferases"/>
    <property type="match status" value="1"/>
</dbReference>
<feature type="domain" description="Glycosyltransferase 2-like" evidence="1">
    <location>
        <begin position="4"/>
        <end position="117"/>
    </location>
</feature>
<organism evidence="2 3">
    <name type="scientific">Gluconobacter albidus</name>
    <dbReference type="NCBI Taxonomy" id="318683"/>
    <lineage>
        <taxon>Bacteria</taxon>
        <taxon>Pseudomonadati</taxon>
        <taxon>Pseudomonadota</taxon>
        <taxon>Alphaproteobacteria</taxon>
        <taxon>Acetobacterales</taxon>
        <taxon>Acetobacteraceae</taxon>
        <taxon>Gluconobacter</taxon>
    </lineage>
</organism>
<accession>A0A149THP2</accession>
<dbReference type="PANTHER" id="PTHR43685">
    <property type="entry name" value="GLYCOSYLTRANSFERASE"/>
    <property type="match status" value="1"/>
</dbReference>
<evidence type="ECO:0000313" key="3">
    <source>
        <dbReference type="Proteomes" id="UP000075636"/>
    </source>
</evidence>
<proteinExistence type="predicted"/>
<dbReference type="Gene3D" id="3.90.550.10">
    <property type="entry name" value="Spore Coat Polysaccharide Biosynthesis Protein SpsA, Chain A"/>
    <property type="match status" value="1"/>
</dbReference>
<dbReference type="Proteomes" id="UP000075636">
    <property type="component" value="Unassembled WGS sequence"/>
</dbReference>
<reference evidence="2 3" key="1">
    <citation type="submission" date="2015-06" db="EMBL/GenBank/DDBJ databases">
        <title>Improved classification and identification of acetic acid bacteria using matrix-assisted laser desorption/ionization time-of-flight mass spectrometry; Gluconobacter nephelii and Gluconobacter uchimurae are later heterotypic synonyms of Gluconobacter japonicus and Gluconobacter oxydans, respectively.</title>
        <authorList>
            <person name="Li L."/>
            <person name="Cleenwerck I."/>
            <person name="De Vuyst L."/>
            <person name="Vandamme P."/>
        </authorList>
    </citation>
    <scope>NUCLEOTIDE SEQUENCE [LARGE SCALE GENOMIC DNA]</scope>
    <source>
        <strain evidence="2 3">LMG 1768</strain>
    </source>
</reference>
<dbReference type="STRING" id="318683.A0U94_09840"/>
<dbReference type="PANTHER" id="PTHR43685:SF3">
    <property type="entry name" value="SLR2126 PROTEIN"/>
    <property type="match status" value="1"/>
</dbReference>
<dbReference type="InterPro" id="IPR050834">
    <property type="entry name" value="Glycosyltransf_2"/>
</dbReference>
<dbReference type="AlphaFoldDB" id="A0A149THP2"/>
<sequence length="291" mass="32489">MRFSLVVPTVARLSEVEAFMQGLEKQTFKDFEVILVDQSGSDIYDDLVARYSAKWPFKHLRPEVNGLRYARNFGASVAVGDIISFPDDDCIYEPDTLQRVNDYFRKTGDTGFITGAVLNLNGAPTAMGRWLTSSQVLNSHSVWTGLIEFNFFMPRKMFEKIHGFDEDLGIGAPYGSAEGPDLALRLMAAGAQGYHDRALLVRHMDKPASLNTARAFDYGKGLGYVLRKNHATLKTVLTFFIRPFGGVCLSLLRRQSNKAAYYSKMLQGRLSGYFCREAAEVARHNTGKALS</sequence>
<dbReference type="EMBL" id="LHZR01000109">
    <property type="protein sequence ID" value="KXV47434.1"/>
    <property type="molecule type" value="Genomic_DNA"/>
</dbReference>
<protein>
    <recommendedName>
        <fullName evidence="1">Glycosyltransferase 2-like domain-containing protein</fullName>
    </recommendedName>
</protein>
<dbReference type="CDD" id="cd00761">
    <property type="entry name" value="Glyco_tranf_GTA_type"/>
    <property type="match status" value="1"/>
</dbReference>
<gene>
    <name evidence="2" type="ORF">AD945_10345</name>
</gene>
<comment type="caution">
    <text evidence="2">The sequence shown here is derived from an EMBL/GenBank/DDBJ whole genome shotgun (WGS) entry which is preliminary data.</text>
</comment>
<evidence type="ECO:0000313" key="2">
    <source>
        <dbReference type="EMBL" id="KXV47434.1"/>
    </source>
</evidence>
<evidence type="ECO:0000259" key="1">
    <source>
        <dbReference type="Pfam" id="PF00535"/>
    </source>
</evidence>
<dbReference type="OrthoDB" id="9771846at2"/>
<name>A0A149THP2_9PROT</name>
<dbReference type="InterPro" id="IPR001173">
    <property type="entry name" value="Glyco_trans_2-like"/>
</dbReference>